<dbReference type="GeneID" id="36319542"/>
<keyword evidence="2" id="KW-1185">Reference proteome</keyword>
<keyword evidence="1" id="KW-0413">Isomerase</keyword>
<dbReference type="VEuPathDB" id="MicrosporidiaDB:AAJ76_2200012042"/>
<sequence>MEKFSKFNDPFTGINPFVQGKLRSYSIFKCLIFCPIYLLSKLHPIFFKLLFSIKISGKINQQPKTMICNSASTFDIPILKYILGIKNFYFLRCGNFYDKNQFLIKRITKPCIVFVEGTSTNNKSILNYNCNFKIDSVCCIKYTEVYCYGSYIRYLASLLSNENKIEINFKQTQDPKDLIKISNLKQVKFTYKDKEEFNKLLK</sequence>
<name>A0A0F9ZCV3_9MICR</name>
<dbReference type="GO" id="GO:0016853">
    <property type="term" value="F:isomerase activity"/>
    <property type="evidence" value="ECO:0007669"/>
    <property type="project" value="UniProtKB-KW"/>
</dbReference>
<dbReference type="Proteomes" id="UP000034350">
    <property type="component" value="Unassembled WGS sequence"/>
</dbReference>
<dbReference type="RefSeq" id="XP_024331136.1">
    <property type="nucleotide sequence ID" value="XM_024474617.1"/>
</dbReference>
<accession>A0A0F9ZCV3</accession>
<reference evidence="1 2" key="1">
    <citation type="journal article" date="2015" name="Environ. Microbiol.">
        <title>Genome analyses suggest the presence of polyploidy and recent human-driven expansions in eight global populations of the honeybee pathogen Nosema ceranae.</title>
        <authorList>
            <person name="Pelin A."/>
            <person name="Selman M."/>
            <person name="Aris-Brosou S."/>
            <person name="Farinelli L."/>
            <person name="Corradi N."/>
        </authorList>
    </citation>
    <scope>NUCLEOTIDE SEQUENCE [LARGE SCALE GENOMIC DNA]</scope>
    <source>
        <strain evidence="1 2">PA08 1199</strain>
    </source>
</reference>
<dbReference type="VEuPathDB" id="MicrosporidiaDB:G9O61_00g014060"/>
<protein>
    <submittedName>
        <fullName evidence="1">Peptidyl-prolyl cis-trans isomerase-like protein</fullName>
    </submittedName>
</protein>
<comment type="caution">
    <text evidence="1">The sequence shown here is derived from an EMBL/GenBank/DDBJ whole genome shotgun (WGS) entry which is preliminary data.</text>
</comment>
<evidence type="ECO:0000313" key="2">
    <source>
        <dbReference type="Proteomes" id="UP000034350"/>
    </source>
</evidence>
<dbReference type="VEuPathDB" id="MicrosporidiaDB:NCER_100797"/>
<organism evidence="1 2">
    <name type="scientific">Vairimorpha ceranae</name>
    <dbReference type="NCBI Taxonomy" id="40302"/>
    <lineage>
        <taxon>Eukaryota</taxon>
        <taxon>Fungi</taxon>
        <taxon>Fungi incertae sedis</taxon>
        <taxon>Microsporidia</taxon>
        <taxon>Nosematidae</taxon>
        <taxon>Vairimorpha</taxon>
    </lineage>
</organism>
<dbReference type="OMA" id="IVFIEEC"/>
<evidence type="ECO:0000313" key="1">
    <source>
        <dbReference type="EMBL" id="KKO75394.1"/>
    </source>
</evidence>
<gene>
    <name evidence="1" type="ORF">AAJ76_2200012042</name>
</gene>
<dbReference type="OrthoDB" id="2187509at2759"/>
<dbReference type="EMBL" id="JPQZ01000022">
    <property type="protein sequence ID" value="KKO75394.1"/>
    <property type="molecule type" value="Genomic_DNA"/>
</dbReference>
<proteinExistence type="predicted"/>
<dbReference type="AlphaFoldDB" id="A0A0F9ZCV3"/>